<dbReference type="EMBL" id="JABAFA010000023">
    <property type="protein sequence ID" value="NMD99234.1"/>
    <property type="molecule type" value="Genomic_DNA"/>
</dbReference>
<evidence type="ECO:0000313" key="2">
    <source>
        <dbReference type="Proteomes" id="UP000543804"/>
    </source>
</evidence>
<accession>A0A848BAU8</accession>
<comment type="caution">
    <text evidence="1">The sequence shown here is derived from an EMBL/GenBank/DDBJ whole genome shotgun (WGS) entry which is preliminary data.</text>
</comment>
<reference evidence="1 2" key="1">
    <citation type="submission" date="2020-04" db="EMBL/GenBank/DDBJ databases">
        <authorList>
            <person name="Hitch T.C.A."/>
            <person name="Wylensek D."/>
            <person name="Clavel T."/>
        </authorList>
    </citation>
    <scope>NUCLEOTIDE SEQUENCE [LARGE SCALE GENOMIC DNA]</scope>
    <source>
        <strain evidence="1 2">PG-130-P53-12</strain>
    </source>
</reference>
<evidence type="ECO:0000313" key="1">
    <source>
        <dbReference type="EMBL" id="NMD99234.1"/>
    </source>
</evidence>
<sequence>MAADLKELQALHVIDSLSEVCLGKDYCGSCEPGTCLIRYAQDGLRKCLKEKILYVSDGTKNIPHGDSKLYREEALINGIANILVSCRSCQYEHFEDCIVSVIRNCYEIALFGDVRPYDGSNFHYLTRLASDGMPQADEILARFQQIKKARDEELAKK</sequence>
<dbReference type="RefSeq" id="WP_170077625.1">
    <property type="nucleotide sequence ID" value="NZ_JABAFA010000023.1"/>
</dbReference>
<protein>
    <submittedName>
        <fullName evidence="1">Uncharacterized protein</fullName>
    </submittedName>
</protein>
<name>A0A848BAU8_9FIRM</name>
<gene>
    <name evidence="1" type="ORF">HF878_07075</name>
</gene>
<organism evidence="1 2">
    <name type="scientific">Selenomonas bovis</name>
    <dbReference type="NCBI Taxonomy" id="416586"/>
    <lineage>
        <taxon>Bacteria</taxon>
        <taxon>Bacillati</taxon>
        <taxon>Bacillota</taxon>
        <taxon>Negativicutes</taxon>
        <taxon>Selenomonadales</taxon>
        <taxon>Selenomonadaceae</taxon>
        <taxon>Selenomonas</taxon>
    </lineage>
</organism>
<proteinExistence type="predicted"/>
<dbReference type="AlphaFoldDB" id="A0A848BAU8"/>
<keyword evidence="2" id="KW-1185">Reference proteome</keyword>
<dbReference type="Proteomes" id="UP000543804">
    <property type="component" value="Unassembled WGS sequence"/>
</dbReference>